<feature type="region of interest" description="Disordered" evidence="1">
    <location>
        <begin position="590"/>
        <end position="609"/>
    </location>
</feature>
<dbReference type="OrthoDB" id="3557758at2759"/>
<dbReference type="Proteomes" id="UP000054342">
    <property type="component" value="Unassembled WGS sequence"/>
</dbReference>
<sequence>MPQSSTPTDPAAISARSSRSSVSAIPRPTSGTSRRATPSGIGGNQACSGLGKPIFDQGQNLRKPWNLNDGAPPSSFRMPQSSSISPESLPPYAHRSRQDVSGVRQQLYIRNLSTKSLNDPESATSPQFKHGSGLPKSKTMTNLFSLPRDITPKRLLQPLGPPLPRTQTLGNMTCFGSTSSTPSPRKPTSITVSTLRRNHDDASQLHMADVLNESRMTDKEMELMLQVQREAAVNRIRLRNSIGGRHAASEYPSPPGTAQPWATDWHKSTPCITLPVQDAIPPRRPAALQRKSSSGRLLSINPTIANQYCVDSDPPTATTVTSATGSSWSGPPIKPQTDETQVCRAESTQYWAGRYVSLSDRLRKEEMQSTKPLSLLDSTNKKLDHMFETAERARIRTSLKELRQCCMTGEALESLENFEARLLEKLGIQRQSLYRAESSVPSDNDPRLKVSGSGGLRSSMAWSLPRSPGNTSTPTSVVSSINAEAVMTSHPNAFYGDGGMAKSKTTGNLASFIPTITKKQRNPTVKTDSEPDTSESKSHRRRTSYFECSPEFRAQVMKQREARAARRAAETHRRSGSRVLSIGLVKSGSRNLESQSISKDTPLAERDRGETFGSKVHKFDPVVRSLDCAMLESGHGIPPTAPTTDAFSPPLEVVTVNGGEEKVIKSRRRRERQLSGEMVKNFFGAGVREVRKMGRRVGAMSLGSSEDLVPPGQK</sequence>
<feature type="region of interest" description="Disordered" evidence="1">
    <location>
        <begin position="436"/>
        <end position="476"/>
    </location>
</feature>
<feature type="compositionally biased region" description="Low complexity" evidence="1">
    <location>
        <begin position="10"/>
        <end position="28"/>
    </location>
</feature>
<dbReference type="AlphaFoldDB" id="A0A0D2BEJ5"/>
<dbReference type="HOGENOM" id="CLU_024696_0_0_1"/>
<feature type="compositionally biased region" description="Polar residues" evidence="1">
    <location>
        <begin position="111"/>
        <end position="127"/>
    </location>
</feature>
<feature type="region of interest" description="Disordered" evidence="1">
    <location>
        <begin position="1"/>
        <end position="138"/>
    </location>
</feature>
<evidence type="ECO:0000313" key="3">
    <source>
        <dbReference type="Proteomes" id="UP000054342"/>
    </source>
</evidence>
<name>A0A0D2BEJ5_9EURO</name>
<reference evidence="2 3" key="1">
    <citation type="submission" date="2015-01" db="EMBL/GenBank/DDBJ databases">
        <title>The Genome Sequence of Exophiala xenobiotica CBS118157.</title>
        <authorList>
            <consortium name="The Broad Institute Genomics Platform"/>
            <person name="Cuomo C."/>
            <person name="de Hoog S."/>
            <person name="Gorbushina A."/>
            <person name="Stielow B."/>
            <person name="Teixiera M."/>
            <person name="Abouelleil A."/>
            <person name="Chapman S.B."/>
            <person name="Priest M."/>
            <person name="Young S.K."/>
            <person name="Wortman J."/>
            <person name="Nusbaum C."/>
            <person name="Birren B."/>
        </authorList>
    </citation>
    <scope>NUCLEOTIDE SEQUENCE [LARGE SCALE GENOMIC DNA]</scope>
    <source>
        <strain evidence="2 3">CBS 118157</strain>
    </source>
</reference>
<protein>
    <submittedName>
        <fullName evidence="2">Uncharacterized protein</fullName>
    </submittedName>
</protein>
<accession>A0A0D2BEJ5</accession>
<gene>
    <name evidence="2" type="ORF">PV05_09417</name>
</gene>
<dbReference type="GeneID" id="25331325"/>
<feature type="region of interest" description="Disordered" evidence="1">
    <location>
        <begin position="517"/>
        <end position="544"/>
    </location>
</feature>
<feature type="region of interest" description="Disordered" evidence="1">
    <location>
        <begin position="316"/>
        <end position="338"/>
    </location>
</feature>
<dbReference type="RefSeq" id="XP_013311210.1">
    <property type="nucleotide sequence ID" value="XM_013455756.1"/>
</dbReference>
<feature type="compositionally biased region" description="Polar residues" evidence="1">
    <location>
        <begin position="77"/>
        <end position="86"/>
    </location>
</feature>
<organism evidence="2 3">
    <name type="scientific">Exophiala xenobiotica</name>
    <dbReference type="NCBI Taxonomy" id="348802"/>
    <lineage>
        <taxon>Eukaryota</taxon>
        <taxon>Fungi</taxon>
        <taxon>Dikarya</taxon>
        <taxon>Ascomycota</taxon>
        <taxon>Pezizomycotina</taxon>
        <taxon>Eurotiomycetes</taxon>
        <taxon>Chaetothyriomycetidae</taxon>
        <taxon>Chaetothyriales</taxon>
        <taxon>Herpotrichiellaceae</taxon>
        <taxon>Exophiala</taxon>
    </lineage>
</organism>
<feature type="compositionally biased region" description="Polar residues" evidence="1">
    <location>
        <begin position="590"/>
        <end position="599"/>
    </location>
</feature>
<keyword evidence="3" id="KW-1185">Reference proteome</keyword>
<evidence type="ECO:0000313" key="2">
    <source>
        <dbReference type="EMBL" id="KIW50626.1"/>
    </source>
</evidence>
<feature type="compositionally biased region" description="Low complexity" evidence="1">
    <location>
        <begin position="316"/>
        <end position="330"/>
    </location>
</feature>
<dbReference type="EMBL" id="KN847322">
    <property type="protein sequence ID" value="KIW50626.1"/>
    <property type="molecule type" value="Genomic_DNA"/>
</dbReference>
<evidence type="ECO:0000256" key="1">
    <source>
        <dbReference type="SAM" id="MobiDB-lite"/>
    </source>
</evidence>
<proteinExistence type="predicted"/>